<dbReference type="InterPro" id="IPR021853">
    <property type="entry name" value="DUF3460"/>
</dbReference>
<organism evidence="1 2">
    <name type="scientific">Comamonas denitrificans</name>
    <dbReference type="NCBI Taxonomy" id="117506"/>
    <lineage>
        <taxon>Bacteria</taxon>
        <taxon>Pseudomonadati</taxon>
        <taxon>Pseudomonadota</taxon>
        <taxon>Betaproteobacteria</taxon>
        <taxon>Burkholderiales</taxon>
        <taxon>Comamonadaceae</taxon>
        <taxon>Comamonas</taxon>
    </lineage>
</organism>
<keyword evidence="2" id="KW-1185">Reference proteome</keyword>
<accession>A0A939KBC9</accession>
<evidence type="ECO:0000313" key="2">
    <source>
        <dbReference type="Proteomes" id="UP000664731"/>
    </source>
</evidence>
<gene>
    <name evidence="1" type="ORF">J1777_05855</name>
</gene>
<protein>
    <submittedName>
        <fullName evidence="1">DUF3460 family protein</fullName>
    </submittedName>
</protein>
<sequence>MSIFARPHYTSEATNFIEQLKKDKPQLDAQQQQGRSLLWDKEVDADVWQDYRAGKVAQKAYVYYSYTPVGKRTTPI</sequence>
<dbReference type="Proteomes" id="UP000664731">
    <property type="component" value="Unassembled WGS sequence"/>
</dbReference>
<name>A0A939KBC9_9BURK</name>
<dbReference type="RefSeq" id="WP_207574882.1">
    <property type="nucleotide sequence ID" value="NZ_JAFNME010000009.1"/>
</dbReference>
<dbReference type="EMBL" id="JAFNME010000009">
    <property type="protein sequence ID" value="MBO1249362.1"/>
    <property type="molecule type" value="Genomic_DNA"/>
</dbReference>
<dbReference type="Pfam" id="PF11943">
    <property type="entry name" value="DUF3460"/>
    <property type="match status" value="1"/>
</dbReference>
<proteinExistence type="predicted"/>
<dbReference type="AlphaFoldDB" id="A0A939KBC9"/>
<evidence type="ECO:0000313" key="1">
    <source>
        <dbReference type="EMBL" id="MBO1249362.1"/>
    </source>
</evidence>
<comment type="caution">
    <text evidence="1">The sequence shown here is derived from an EMBL/GenBank/DDBJ whole genome shotgun (WGS) entry which is preliminary data.</text>
</comment>
<reference evidence="1" key="1">
    <citation type="submission" date="2021-03" db="EMBL/GenBank/DDBJ databases">
        <title>Comamonas denitrificans.</title>
        <authorList>
            <person name="Finster K."/>
        </authorList>
    </citation>
    <scope>NUCLEOTIDE SEQUENCE</scope>
    <source>
        <strain evidence="1">MM2021_4</strain>
    </source>
</reference>